<name>A0A3A9W2C4_9ACTN</name>
<dbReference type="Proteomes" id="UP000268652">
    <property type="component" value="Unassembled WGS sequence"/>
</dbReference>
<proteinExistence type="predicted"/>
<keyword evidence="4" id="KW-1185">Reference proteome</keyword>
<evidence type="ECO:0000313" key="2">
    <source>
        <dbReference type="EMBL" id="RKN06989.1"/>
    </source>
</evidence>
<reference evidence="4 5" key="1">
    <citation type="submission" date="2018-09" db="EMBL/GenBank/DDBJ databases">
        <title>Streptomyces sp. nov. DS1-2, an endophytic actinomycete isolated from roots of Dendrobium scabrilingue.</title>
        <authorList>
            <person name="Kuncharoen N."/>
            <person name="Kudo T."/>
            <person name="Ohkuma M."/>
            <person name="Yuki M."/>
            <person name="Tanasupawat S."/>
        </authorList>
    </citation>
    <scope>NUCLEOTIDE SEQUENCE [LARGE SCALE GENOMIC DNA]</scope>
    <source>
        <strain evidence="2 5">AZ1-7</strain>
        <strain evidence="3 4">DS1-2</strain>
    </source>
</reference>
<organism evidence="2 5">
    <name type="scientific">Streptomyces radicis</name>
    <dbReference type="NCBI Taxonomy" id="1750517"/>
    <lineage>
        <taxon>Bacteria</taxon>
        <taxon>Bacillati</taxon>
        <taxon>Actinomycetota</taxon>
        <taxon>Actinomycetes</taxon>
        <taxon>Kitasatosporales</taxon>
        <taxon>Streptomycetaceae</taxon>
        <taxon>Streptomyces</taxon>
    </lineage>
</organism>
<evidence type="ECO:0000256" key="1">
    <source>
        <dbReference type="SAM" id="MobiDB-lite"/>
    </source>
</evidence>
<dbReference type="AlphaFoldDB" id="A0A3A9W2C4"/>
<protein>
    <recommendedName>
        <fullName evidence="6">UL36 very large tegument protein</fullName>
    </recommendedName>
</protein>
<dbReference type="EMBL" id="RBDY01000030">
    <property type="protein sequence ID" value="RKN15871.1"/>
    <property type="molecule type" value="Genomic_DNA"/>
</dbReference>
<evidence type="ECO:0000313" key="4">
    <source>
        <dbReference type="Proteomes" id="UP000268652"/>
    </source>
</evidence>
<dbReference type="Proteomes" id="UP000275024">
    <property type="component" value="Unassembled WGS sequence"/>
</dbReference>
<gene>
    <name evidence="3" type="ORF">D7318_26770</name>
    <name evidence="2" type="ORF">D7319_20025</name>
</gene>
<feature type="compositionally biased region" description="Low complexity" evidence="1">
    <location>
        <begin position="235"/>
        <end position="249"/>
    </location>
</feature>
<evidence type="ECO:0000313" key="5">
    <source>
        <dbReference type="Proteomes" id="UP000275024"/>
    </source>
</evidence>
<feature type="compositionally biased region" description="Basic and acidic residues" evidence="1">
    <location>
        <begin position="173"/>
        <end position="214"/>
    </location>
</feature>
<sequence length="458" mass="48965">MLWAQRELVARLAAFTAELRAVTDVLDPESGWYGAFARRGAQELDAWLTGRDLAPWDAVADLLQDLAGARGTAAAEEAGRRLRSGYEAAASAQDALPTSREALSRRLADLDRAERGLRDRLRQLGAGQEAARRAGMQEEADRLATLLLWAQDDEERALSRRSELRGRLAALRAREREPVDGPGDAPERGPERAEERAPEREPERKAAREPERKAAPAQRKRPRGARFAGLDDEAVPSAVPSTVPVTEPPAESEPAVTPPPTGSRFAGALGEAARRPRLQPSPEDRRAAHETAERLRWLRAEGQSGAAHVTLSEAVTGPPVRVPVLMAELEHTGMTSDLSLLLWEAASLPPFPLAAVADALAEAGRERDCGQLLRQSAARPAPEAGTIAAELSSAGHAKEAVELLAAIVQARSAGEAARAATGAPSPHLVVPLLLDAAYQVSPGHYYAVTSELRRAGVA</sequence>
<evidence type="ECO:0000313" key="3">
    <source>
        <dbReference type="EMBL" id="RKN15871.1"/>
    </source>
</evidence>
<evidence type="ECO:0008006" key="6">
    <source>
        <dbReference type="Google" id="ProtNLM"/>
    </source>
</evidence>
<comment type="caution">
    <text evidence="2">The sequence shown here is derived from an EMBL/GenBank/DDBJ whole genome shotgun (WGS) entry which is preliminary data.</text>
</comment>
<dbReference type="EMBL" id="RBDX01000017">
    <property type="protein sequence ID" value="RKN06989.1"/>
    <property type="molecule type" value="Genomic_DNA"/>
</dbReference>
<feature type="region of interest" description="Disordered" evidence="1">
    <location>
        <begin position="173"/>
        <end position="262"/>
    </location>
</feature>
<accession>A0A3A9W2C4</accession>